<keyword evidence="3 5" id="KW-1133">Transmembrane helix</keyword>
<accession>A0ABP0QK63</accession>
<feature type="transmembrane region" description="Helical" evidence="5">
    <location>
        <begin position="72"/>
        <end position="94"/>
    </location>
</feature>
<dbReference type="Proteomes" id="UP001642464">
    <property type="component" value="Unassembled WGS sequence"/>
</dbReference>
<organism evidence="6 7">
    <name type="scientific">Durusdinium trenchii</name>
    <dbReference type="NCBI Taxonomy" id="1381693"/>
    <lineage>
        <taxon>Eukaryota</taxon>
        <taxon>Sar</taxon>
        <taxon>Alveolata</taxon>
        <taxon>Dinophyceae</taxon>
        <taxon>Suessiales</taxon>
        <taxon>Symbiodiniaceae</taxon>
        <taxon>Durusdinium</taxon>
    </lineage>
</organism>
<reference evidence="6 7" key="1">
    <citation type="submission" date="2024-02" db="EMBL/GenBank/DDBJ databases">
        <authorList>
            <person name="Chen Y."/>
            <person name="Shah S."/>
            <person name="Dougan E. K."/>
            <person name="Thang M."/>
            <person name="Chan C."/>
        </authorList>
    </citation>
    <scope>NUCLEOTIDE SEQUENCE [LARGE SCALE GENOMIC DNA]</scope>
</reference>
<dbReference type="InterPro" id="IPR008521">
    <property type="entry name" value="Mg_trans_NIPA"/>
</dbReference>
<feature type="transmembrane region" description="Helical" evidence="5">
    <location>
        <begin position="297"/>
        <end position="315"/>
    </location>
</feature>
<dbReference type="PANTHER" id="PTHR12570">
    <property type="match status" value="1"/>
</dbReference>
<evidence type="ECO:0000256" key="4">
    <source>
        <dbReference type="ARBA" id="ARBA00023136"/>
    </source>
</evidence>
<feature type="non-terminal residue" evidence="6">
    <location>
        <position position="319"/>
    </location>
</feature>
<protein>
    <submittedName>
        <fullName evidence="6">Myotrophin</fullName>
    </submittedName>
</protein>
<keyword evidence="4 5" id="KW-0472">Membrane</keyword>
<evidence type="ECO:0000313" key="7">
    <source>
        <dbReference type="Proteomes" id="UP001642464"/>
    </source>
</evidence>
<dbReference type="Pfam" id="PF05653">
    <property type="entry name" value="Mg_trans_NIPA"/>
    <property type="match status" value="1"/>
</dbReference>
<proteinExistence type="predicted"/>
<keyword evidence="7" id="KW-1185">Reference proteome</keyword>
<dbReference type="SUPFAM" id="SSF103481">
    <property type="entry name" value="Multidrug resistance efflux transporter EmrE"/>
    <property type="match status" value="1"/>
</dbReference>
<sequence>MDDRLDGLIGNPDMEHMVNVSDLVPPQINEKNLWLLGVLLAVFGTLVGTIGKQMIRRSEMLKQERKERESTIIFRVGLALQVALNPLCDIAGYALAPASVIAPVTGMDIVWNTVIAPCSLNETLTPRRLMSTTIIFFAATASVAFRQINEVEWTTEYVEMVLLQNRTTLYAICFVAWYLWNIIVQMRFEKGTPIRGFSLGATAGTLAGNMWCTKITAVLLEKCISGNCDPWSHWVSWICLFGAVFFATSNLYYISRGMQQHEALFMVTVYMGANITTNSLSAIVVLGEMDDAPWWKLTGYTLCILMMMVGMALLTSGEK</sequence>
<comment type="caution">
    <text evidence="6">The sequence shown here is derived from an EMBL/GenBank/DDBJ whole genome shotgun (WGS) entry which is preliminary data.</text>
</comment>
<evidence type="ECO:0000256" key="5">
    <source>
        <dbReference type="SAM" id="Phobius"/>
    </source>
</evidence>
<feature type="transmembrane region" description="Helical" evidence="5">
    <location>
        <begin position="196"/>
        <end position="219"/>
    </location>
</feature>
<comment type="subcellular location">
    <subcellularLocation>
        <location evidence="1">Membrane</location>
        <topology evidence="1">Multi-pass membrane protein</topology>
    </subcellularLocation>
</comment>
<feature type="transmembrane region" description="Helical" evidence="5">
    <location>
        <begin position="264"/>
        <end position="285"/>
    </location>
</feature>
<feature type="transmembrane region" description="Helical" evidence="5">
    <location>
        <begin position="168"/>
        <end position="184"/>
    </location>
</feature>
<evidence type="ECO:0000256" key="1">
    <source>
        <dbReference type="ARBA" id="ARBA00004141"/>
    </source>
</evidence>
<evidence type="ECO:0000256" key="3">
    <source>
        <dbReference type="ARBA" id="ARBA00022989"/>
    </source>
</evidence>
<gene>
    <name evidence="6" type="ORF">SCF082_LOCUS41386</name>
</gene>
<evidence type="ECO:0000256" key="2">
    <source>
        <dbReference type="ARBA" id="ARBA00022692"/>
    </source>
</evidence>
<dbReference type="InterPro" id="IPR037185">
    <property type="entry name" value="EmrE-like"/>
</dbReference>
<evidence type="ECO:0000313" key="6">
    <source>
        <dbReference type="EMBL" id="CAK9087546.1"/>
    </source>
</evidence>
<keyword evidence="2 5" id="KW-0812">Transmembrane</keyword>
<dbReference type="EMBL" id="CAXAMM010039581">
    <property type="protein sequence ID" value="CAK9087546.1"/>
    <property type="molecule type" value="Genomic_DNA"/>
</dbReference>
<name>A0ABP0QK63_9DINO</name>
<feature type="transmembrane region" description="Helical" evidence="5">
    <location>
        <begin position="231"/>
        <end position="252"/>
    </location>
</feature>
<feature type="transmembrane region" description="Helical" evidence="5">
    <location>
        <begin position="33"/>
        <end position="51"/>
    </location>
</feature>